<name>A0A7M1T0W5_9MICO</name>
<reference evidence="3 4" key="1">
    <citation type="submission" date="2020-10" db="EMBL/GenBank/DDBJ databases">
        <title>Haloactinobacterium sp. RN3S43, a bacterium isolated from saline soil.</title>
        <authorList>
            <person name="Sun J.-Q."/>
        </authorList>
    </citation>
    <scope>NUCLEOTIDE SEQUENCE [LARGE SCALE GENOMIC DNA]</scope>
    <source>
        <strain evidence="3 4">RN3S43</strain>
    </source>
</reference>
<dbReference type="AlphaFoldDB" id="A0A7M1T0W5"/>
<proteinExistence type="predicted"/>
<dbReference type="InterPro" id="IPR022603">
    <property type="entry name" value="DUF3152"/>
</dbReference>
<protein>
    <submittedName>
        <fullName evidence="3">DUF3152 domain-containing protein</fullName>
    </submittedName>
</protein>
<sequence>MGVVALGVMLMAQVAAHAPQMDQPVVIRADDASRSQQRPPAPAPAPTLAGPSSDGVPIDPAQPDPIQPDPVPETPPALTAAERADREAGVLDREVPAAGSGELIIVSGADDAPQEAERTIDVRVEVEEGLAIDAEVFGDFVMTTLNDPRGWGHQGDLVFARTDGEADMRVVLASPELTDRMCAPLRTVGEYSCGREGHAVLNAVRWANATDAFLAEATITDYRHYLVTHEVGHLLGHQHRDCPAAGDVAHVMQQQTISLQGCQPNGWVAP</sequence>
<dbReference type="EMBL" id="CP063169">
    <property type="protein sequence ID" value="QOR72612.1"/>
    <property type="molecule type" value="Genomic_DNA"/>
</dbReference>
<feature type="compositionally biased region" description="Pro residues" evidence="1">
    <location>
        <begin position="60"/>
        <end position="75"/>
    </location>
</feature>
<dbReference type="Pfam" id="PF11350">
    <property type="entry name" value="DUF3152"/>
    <property type="match status" value="1"/>
</dbReference>
<gene>
    <name evidence="3" type="ORF">IM660_05770</name>
</gene>
<evidence type="ECO:0000259" key="2">
    <source>
        <dbReference type="Pfam" id="PF11350"/>
    </source>
</evidence>
<keyword evidence="4" id="KW-1185">Reference proteome</keyword>
<feature type="domain" description="DUF3152" evidence="2">
    <location>
        <begin position="95"/>
        <end position="260"/>
    </location>
</feature>
<organism evidence="3 4">
    <name type="scientific">Ruania alkalisoli</name>
    <dbReference type="NCBI Taxonomy" id="2779775"/>
    <lineage>
        <taxon>Bacteria</taxon>
        <taxon>Bacillati</taxon>
        <taxon>Actinomycetota</taxon>
        <taxon>Actinomycetes</taxon>
        <taxon>Micrococcales</taxon>
        <taxon>Ruaniaceae</taxon>
        <taxon>Ruania</taxon>
    </lineage>
</organism>
<accession>A0A7M1T0W5</accession>
<dbReference type="Proteomes" id="UP000593758">
    <property type="component" value="Chromosome"/>
</dbReference>
<dbReference type="SUPFAM" id="SSF55486">
    <property type="entry name" value="Metalloproteases ('zincins'), catalytic domain"/>
    <property type="match status" value="1"/>
</dbReference>
<dbReference type="KEGG" id="halt:IM660_05770"/>
<evidence type="ECO:0000256" key="1">
    <source>
        <dbReference type="SAM" id="MobiDB-lite"/>
    </source>
</evidence>
<feature type="region of interest" description="Disordered" evidence="1">
    <location>
        <begin position="30"/>
        <end position="77"/>
    </location>
</feature>
<evidence type="ECO:0000313" key="3">
    <source>
        <dbReference type="EMBL" id="QOR72612.1"/>
    </source>
</evidence>
<evidence type="ECO:0000313" key="4">
    <source>
        <dbReference type="Proteomes" id="UP000593758"/>
    </source>
</evidence>